<dbReference type="Pfam" id="PF03127">
    <property type="entry name" value="GAT"/>
    <property type="match status" value="1"/>
</dbReference>
<dbReference type="SMART" id="SM00809">
    <property type="entry name" value="Alpha_adaptinC2"/>
    <property type="match status" value="1"/>
</dbReference>
<feature type="region of interest" description="Disordered" evidence="9">
    <location>
        <begin position="345"/>
        <end position="367"/>
    </location>
</feature>
<comment type="function">
    <text evidence="7">May play a role in the regulation of membrane traffic through the trans-Golgi network.</text>
</comment>
<dbReference type="InterPro" id="IPR008152">
    <property type="entry name" value="Clathrin_a/b/g-adaptin_app_Ig"/>
</dbReference>
<dbReference type="PROSITE" id="PS50909">
    <property type="entry name" value="GAT"/>
    <property type="match status" value="1"/>
</dbReference>
<dbReference type="Proteomes" id="UP000283841">
    <property type="component" value="Unassembled WGS sequence"/>
</dbReference>
<dbReference type="PANTHER" id="PTHR47180">
    <property type="entry name" value="ADP-RIBOSYLATION FACTOR-BINDING PROTEIN GGA1-RELATED"/>
    <property type="match status" value="1"/>
</dbReference>
<dbReference type="RefSeq" id="XP_028487179.1">
    <property type="nucleotide sequence ID" value="XM_028633386.1"/>
</dbReference>
<dbReference type="InterPro" id="IPR013041">
    <property type="entry name" value="Clathrin_app_Ig-like_sf"/>
</dbReference>
<keyword evidence="6" id="KW-0175">Coiled coil</keyword>
<dbReference type="VEuPathDB" id="FungiDB:C8Q69DRAFT_516377"/>
<evidence type="ECO:0000256" key="7">
    <source>
        <dbReference type="ARBA" id="ARBA00053552"/>
    </source>
</evidence>
<name>A0A443I0F4_BYSSP</name>
<dbReference type="CDD" id="cd16998">
    <property type="entry name" value="VHS_GGA_fungi"/>
    <property type="match status" value="1"/>
</dbReference>
<dbReference type="Pfam" id="PF18308">
    <property type="entry name" value="GGA_N-GAT"/>
    <property type="match status" value="1"/>
</dbReference>
<feature type="domain" description="VHS" evidence="10">
    <location>
        <begin position="25"/>
        <end position="161"/>
    </location>
</feature>
<dbReference type="GO" id="GO:0043328">
    <property type="term" value="P:protein transport to vacuole involved in ubiquitin-dependent protein catabolic process via the multivesicular body sorting pathway"/>
    <property type="evidence" value="ECO:0007669"/>
    <property type="project" value="TreeGrafter"/>
</dbReference>
<dbReference type="Pfam" id="PF02883">
    <property type="entry name" value="Alpha_adaptinC2"/>
    <property type="match status" value="1"/>
</dbReference>
<proteinExistence type="predicted"/>
<evidence type="ECO:0000313" key="13">
    <source>
        <dbReference type="EMBL" id="RWQ97534.1"/>
    </source>
</evidence>
<feature type="domain" description="GAT" evidence="12">
    <location>
        <begin position="188"/>
        <end position="315"/>
    </location>
</feature>
<keyword evidence="4" id="KW-0653">Protein transport</keyword>
<dbReference type="Gene3D" id="2.60.40.1230">
    <property type="match status" value="1"/>
</dbReference>
<dbReference type="PANTHER" id="PTHR47180:SF1">
    <property type="entry name" value="ADP-RIBOSYLATION FACTOR-BINDING PROTEIN GGA1-RELATED"/>
    <property type="match status" value="1"/>
</dbReference>
<dbReference type="InterPro" id="IPR008153">
    <property type="entry name" value="GAE_dom"/>
</dbReference>
<dbReference type="SUPFAM" id="SSF48464">
    <property type="entry name" value="ENTH/VHS domain"/>
    <property type="match status" value="1"/>
</dbReference>
<organism evidence="13 14">
    <name type="scientific">Byssochlamys spectabilis</name>
    <name type="common">Paecilomyces variotii</name>
    <dbReference type="NCBI Taxonomy" id="264951"/>
    <lineage>
        <taxon>Eukaryota</taxon>
        <taxon>Fungi</taxon>
        <taxon>Dikarya</taxon>
        <taxon>Ascomycota</taxon>
        <taxon>Pezizomycotina</taxon>
        <taxon>Eurotiomycetes</taxon>
        <taxon>Eurotiomycetidae</taxon>
        <taxon>Eurotiales</taxon>
        <taxon>Thermoascaceae</taxon>
        <taxon>Paecilomyces</taxon>
    </lineage>
</organism>
<evidence type="ECO:0000256" key="4">
    <source>
        <dbReference type="ARBA" id="ARBA00022927"/>
    </source>
</evidence>
<protein>
    <submittedName>
        <fullName evidence="13">VHS domain protein</fullName>
    </submittedName>
</protein>
<dbReference type="SUPFAM" id="SSF89009">
    <property type="entry name" value="GAT-like domain"/>
    <property type="match status" value="1"/>
</dbReference>
<dbReference type="InterPro" id="IPR038425">
    <property type="entry name" value="GAT_sf"/>
</dbReference>
<accession>A0A443I0F4</accession>
<dbReference type="CDD" id="cd14235">
    <property type="entry name" value="GAT_GGA_fungi"/>
    <property type="match status" value="1"/>
</dbReference>
<keyword evidence="3" id="KW-0813">Transport</keyword>
<dbReference type="Pfam" id="PF00790">
    <property type="entry name" value="VHS"/>
    <property type="match status" value="1"/>
</dbReference>
<gene>
    <name evidence="13" type="ORF">C8Q69DRAFT_516377</name>
</gene>
<evidence type="ECO:0000259" key="10">
    <source>
        <dbReference type="PROSITE" id="PS50179"/>
    </source>
</evidence>
<dbReference type="STRING" id="264951.A0A443I0F4"/>
<evidence type="ECO:0000256" key="5">
    <source>
        <dbReference type="ARBA" id="ARBA00023034"/>
    </source>
</evidence>
<dbReference type="PROSITE" id="PS50180">
    <property type="entry name" value="GAE"/>
    <property type="match status" value="1"/>
</dbReference>
<comment type="subunit">
    <text evidence="8">Binds to ARF1 and ARF2.</text>
</comment>
<dbReference type="FunFam" id="1.25.40.90:FF:000008">
    <property type="entry name" value="VHS domain protein"/>
    <property type="match status" value="1"/>
</dbReference>
<feature type="compositionally biased region" description="Low complexity" evidence="9">
    <location>
        <begin position="446"/>
        <end position="460"/>
    </location>
</feature>
<comment type="subunit">
    <text evidence="2">Component of the ESCRT-0 complex composed of HSE1 and VPS27.</text>
</comment>
<evidence type="ECO:0000313" key="14">
    <source>
        <dbReference type="Proteomes" id="UP000283841"/>
    </source>
</evidence>
<dbReference type="GO" id="GO:0043130">
    <property type="term" value="F:ubiquitin binding"/>
    <property type="evidence" value="ECO:0007669"/>
    <property type="project" value="InterPro"/>
</dbReference>
<evidence type="ECO:0000256" key="2">
    <source>
        <dbReference type="ARBA" id="ARBA00011446"/>
    </source>
</evidence>
<dbReference type="AlphaFoldDB" id="A0A443I0F4"/>
<feature type="compositionally biased region" description="Polar residues" evidence="9">
    <location>
        <begin position="352"/>
        <end position="367"/>
    </location>
</feature>
<dbReference type="Gene3D" id="1.25.40.90">
    <property type="match status" value="1"/>
</dbReference>
<dbReference type="GO" id="GO:0005802">
    <property type="term" value="C:trans-Golgi network"/>
    <property type="evidence" value="ECO:0007669"/>
    <property type="project" value="TreeGrafter"/>
</dbReference>
<evidence type="ECO:0000256" key="3">
    <source>
        <dbReference type="ARBA" id="ARBA00022448"/>
    </source>
</evidence>
<feature type="compositionally biased region" description="Polar residues" evidence="9">
    <location>
        <begin position="489"/>
        <end position="499"/>
    </location>
</feature>
<dbReference type="InterPro" id="IPR004152">
    <property type="entry name" value="GAT_dom"/>
</dbReference>
<dbReference type="SMART" id="SM00288">
    <property type="entry name" value="VHS"/>
    <property type="match status" value="1"/>
</dbReference>
<feature type="region of interest" description="Disordered" evidence="9">
    <location>
        <begin position="403"/>
        <end position="542"/>
    </location>
</feature>
<evidence type="ECO:0000256" key="1">
    <source>
        <dbReference type="ARBA" id="ARBA00004601"/>
    </source>
</evidence>
<feature type="region of interest" description="Disordered" evidence="9">
    <location>
        <begin position="376"/>
        <end position="395"/>
    </location>
</feature>
<dbReference type="GO" id="GO:0006895">
    <property type="term" value="P:Golgi to endosome transport"/>
    <property type="evidence" value="ECO:0007669"/>
    <property type="project" value="UniProtKB-ARBA"/>
</dbReference>
<dbReference type="FunFam" id="1.20.5.170:FF:000024">
    <property type="entry name" value="VHS domain-containing protein"/>
    <property type="match status" value="1"/>
</dbReference>
<sequence length="659" mass="72146">MAARDRFGAYAEPGLSPLQRAIHNACDPANYEPNLALNLEVADLINSKKGNAPRDAAFTIVRLINSRNQNVSLLALALLDICVKNCGYPFHLQISTKEFLNELVRRFPERPPLRPSRVQYRILESIEEWRQTICQTSRYKEDLGFIRDMHRLLLYKGYTFPEVRHEDAAVLNPSDNLRSAEEMEEEERAAQSAKLQELIRRGGPEDLQEANRLMKVMAGYDTRHKTDYRAKAAEEVAKVQQKAKILEEMLQSLKPGDKVAEGDVFEELANALQSAHPKIQKMCEEEADDTEAVRKLLEINDSIHRTIERYKLVKKGDVEAASKIPKGTLGTSTGVSKNADNELSLIDFDPEPSSNGNESSAAAQGASSLENDLLGLSFQDRPPAPSGGISLGIDTPFPPAVGSATMVSSSSTQQPASFRPNYDVLSSLNSSRPVSQSSTPAPLVSQQLQQQQQQQQQQTATPPPADPFAALVSASPRVSSPFSKPPQYGQPQGPASSSLLDLAGGESSSQHVSQQATGTKNAAGDDEWTFTSSLPESSLPSTNKVQVLNSSLRIEFAARRNPGHPRQIHVVALFSNATSRPLSELHFQVAVEKTYKLQLRPQSGRDIGPLQQNGVQQDLLLDGVDAGKGNSVKIRFRVSYKVGTEAKEEQGMVPPLGIS</sequence>
<feature type="compositionally biased region" description="Polar residues" evidence="9">
    <location>
        <begin position="405"/>
        <end position="416"/>
    </location>
</feature>
<evidence type="ECO:0000259" key="12">
    <source>
        <dbReference type="PROSITE" id="PS50909"/>
    </source>
</evidence>
<dbReference type="GeneID" id="39602663"/>
<dbReference type="GO" id="GO:0005829">
    <property type="term" value="C:cytosol"/>
    <property type="evidence" value="ECO:0007669"/>
    <property type="project" value="GOC"/>
</dbReference>
<reference evidence="13 14" key="1">
    <citation type="journal article" date="2018" name="Front. Microbiol.">
        <title>Genomic and genetic insights into a cosmopolitan fungus, Paecilomyces variotii (Eurotiales).</title>
        <authorList>
            <person name="Urquhart A.S."/>
            <person name="Mondo S.J."/>
            <person name="Makela M.R."/>
            <person name="Hane J.K."/>
            <person name="Wiebenga A."/>
            <person name="He G."/>
            <person name="Mihaltcheva S."/>
            <person name="Pangilinan J."/>
            <person name="Lipzen A."/>
            <person name="Barry K."/>
            <person name="de Vries R.P."/>
            <person name="Grigoriev I.V."/>
            <person name="Idnurm A."/>
        </authorList>
    </citation>
    <scope>NUCLEOTIDE SEQUENCE [LARGE SCALE GENOMIC DNA]</scope>
    <source>
        <strain evidence="13 14">CBS 101075</strain>
    </source>
</reference>
<dbReference type="FunFam" id="1.20.58.160:FF:000003">
    <property type="entry name" value="VHS domain protein"/>
    <property type="match status" value="1"/>
</dbReference>
<comment type="subcellular location">
    <subcellularLocation>
        <location evidence="1">Golgi apparatus</location>
        <location evidence="1">trans-Golgi network</location>
    </subcellularLocation>
</comment>
<dbReference type="InterPro" id="IPR008942">
    <property type="entry name" value="ENTH_VHS"/>
</dbReference>
<feature type="compositionally biased region" description="Low complexity" evidence="9">
    <location>
        <begin position="531"/>
        <end position="542"/>
    </location>
</feature>
<feature type="domain" description="GAE" evidence="11">
    <location>
        <begin position="537"/>
        <end position="657"/>
    </location>
</feature>
<dbReference type="InterPro" id="IPR052653">
    <property type="entry name" value="ARF-binding"/>
</dbReference>
<dbReference type="GO" id="GO:0035091">
    <property type="term" value="F:phosphatidylinositol binding"/>
    <property type="evidence" value="ECO:0007669"/>
    <property type="project" value="InterPro"/>
</dbReference>
<evidence type="ECO:0000256" key="9">
    <source>
        <dbReference type="SAM" id="MobiDB-lite"/>
    </source>
</evidence>
<feature type="compositionally biased region" description="Polar residues" evidence="9">
    <location>
        <begin position="424"/>
        <end position="440"/>
    </location>
</feature>
<comment type="caution">
    <text evidence="13">The sequence shown here is derived from an EMBL/GenBank/DDBJ whole genome shotgun (WGS) entry which is preliminary data.</text>
</comment>
<dbReference type="GO" id="GO:0006896">
    <property type="term" value="P:Golgi to vacuole transport"/>
    <property type="evidence" value="ECO:0007669"/>
    <property type="project" value="TreeGrafter"/>
</dbReference>
<dbReference type="InterPro" id="IPR002014">
    <property type="entry name" value="VHS_dom"/>
</dbReference>
<evidence type="ECO:0000256" key="6">
    <source>
        <dbReference type="ARBA" id="ARBA00023054"/>
    </source>
</evidence>
<dbReference type="EMBL" id="RCNU01000002">
    <property type="protein sequence ID" value="RWQ97534.1"/>
    <property type="molecule type" value="Genomic_DNA"/>
</dbReference>
<keyword evidence="5" id="KW-0333">Golgi apparatus</keyword>
<feature type="compositionally biased region" description="Polar residues" evidence="9">
    <location>
        <begin position="506"/>
        <end position="520"/>
    </location>
</feature>
<dbReference type="Gene3D" id="1.20.5.170">
    <property type="match status" value="1"/>
</dbReference>
<dbReference type="SUPFAM" id="SSF49348">
    <property type="entry name" value="Clathrin adaptor appendage domain"/>
    <property type="match status" value="1"/>
</dbReference>
<dbReference type="Gene3D" id="1.20.58.160">
    <property type="match status" value="1"/>
</dbReference>
<evidence type="ECO:0000256" key="8">
    <source>
        <dbReference type="ARBA" id="ARBA00065344"/>
    </source>
</evidence>
<dbReference type="InterPro" id="IPR041198">
    <property type="entry name" value="GGA_N-GAT"/>
</dbReference>
<keyword evidence="14" id="KW-1185">Reference proteome</keyword>
<evidence type="ECO:0000259" key="11">
    <source>
        <dbReference type="PROSITE" id="PS50180"/>
    </source>
</evidence>
<dbReference type="PROSITE" id="PS50179">
    <property type="entry name" value="VHS"/>
    <property type="match status" value="1"/>
</dbReference>